<dbReference type="PANTHER" id="PTHR43823:SF3">
    <property type="entry name" value="MULTIDRUG EXPORT PROTEIN MEPA"/>
    <property type="match status" value="1"/>
</dbReference>
<dbReference type="Proteomes" id="UP001198439">
    <property type="component" value="Unassembled WGS sequence"/>
</dbReference>
<name>A0AAW4VWS4_9FIRM</name>
<protein>
    <submittedName>
        <fullName evidence="7">Polysaccharide biosynthesis C-terminal domain-containing protein</fullName>
    </submittedName>
</protein>
<dbReference type="GO" id="GO:0042910">
    <property type="term" value="F:xenobiotic transmembrane transporter activity"/>
    <property type="evidence" value="ECO:0007669"/>
    <property type="project" value="InterPro"/>
</dbReference>
<feature type="non-terminal residue" evidence="7">
    <location>
        <position position="1"/>
    </location>
</feature>
<dbReference type="GO" id="GO:0015297">
    <property type="term" value="F:antiporter activity"/>
    <property type="evidence" value="ECO:0007669"/>
    <property type="project" value="InterPro"/>
</dbReference>
<keyword evidence="5 6" id="KW-0472">Membrane</keyword>
<keyword evidence="2" id="KW-1003">Cell membrane</keyword>
<evidence type="ECO:0000313" key="7">
    <source>
        <dbReference type="EMBL" id="MCB8611693.1"/>
    </source>
</evidence>
<evidence type="ECO:0000256" key="5">
    <source>
        <dbReference type="ARBA" id="ARBA00023136"/>
    </source>
</evidence>
<proteinExistence type="predicted"/>
<comment type="subcellular location">
    <subcellularLocation>
        <location evidence="1">Cell membrane</location>
        <topology evidence="1">Multi-pass membrane protein</topology>
    </subcellularLocation>
</comment>
<dbReference type="RefSeq" id="WP_227280243.1">
    <property type="nucleotide sequence ID" value="NZ_JAJDKZ010000320.1"/>
</dbReference>
<dbReference type="GO" id="GO:0005886">
    <property type="term" value="C:plasma membrane"/>
    <property type="evidence" value="ECO:0007669"/>
    <property type="project" value="UniProtKB-SubCell"/>
</dbReference>
<evidence type="ECO:0000256" key="1">
    <source>
        <dbReference type="ARBA" id="ARBA00004651"/>
    </source>
</evidence>
<dbReference type="PANTHER" id="PTHR43823">
    <property type="entry name" value="SPORULATION PROTEIN YKVU"/>
    <property type="match status" value="1"/>
</dbReference>
<evidence type="ECO:0000256" key="2">
    <source>
        <dbReference type="ARBA" id="ARBA00022475"/>
    </source>
</evidence>
<evidence type="ECO:0000256" key="4">
    <source>
        <dbReference type="ARBA" id="ARBA00022989"/>
    </source>
</evidence>
<comment type="caution">
    <text evidence="7">The sequence shown here is derived from an EMBL/GenBank/DDBJ whole genome shotgun (WGS) entry which is preliminary data.</text>
</comment>
<feature type="transmembrane region" description="Helical" evidence="6">
    <location>
        <begin position="44"/>
        <end position="69"/>
    </location>
</feature>
<dbReference type="EMBL" id="JAJDKZ010000320">
    <property type="protein sequence ID" value="MCB8611693.1"/>
    <property type="molecule type" value="Genomic_DNA"/>
</dbReference>
<dbReference type="InterPro" id="IPR051327">
    <property type="entry name" value="MATE_MepA_subfamily"/>
</dbReference>
<feature type="transmembrane region" description="Helical" evidence="6">
    <location>
        <begin position="15"/>
        <end position="32"/>
    </location>
</feature>
<dbReference type="Pfam" id="PF01554">
    <property type="entry name" value="MatE"/>
    <property type="match status" value="1"/>
</dbReference>
<keyword evidence="3 6" id="KW-0812">Transmembrane</keyword>
<dbReference type="InterPro" id="IPR002528">
    <property type="entry name" value="MATE_fam"/>
</dbReference>
<dbReference type="AlphaFoldDB" id="A0AAW4VWS4"/>
<sequence length="72" mass="8123">AFGATENNFAYAREYFVYIMIGIPFFMFSNGMNSIIRADGSPQFAMISTLIGAVINVILDPIMIFVFHWGMM</sequence>
<evidence type="ECO:0000256" key="6">
    <source>
        <dbReference type="SAM" id="Phobius"/>
    </source>
</evidence>
<organism evidence="7 8">
    <name type="scientific">Faecalibacillus faecis</name>
    <dbReference type="NCBI Taxonomy" id="1982628"/>
    <lineage>
        <taxon>Bacteria</taxon>
        <taxon>Bacillati</taxon>
        <taxon>Bacillota</taxon>
        <taxon>Erysipelotrichia</taxon>
        <taxon>Erysipelotrichales</taxon>
        <taxon>Coprobacillaceae</taxon>
        <taxon>Faecalibacillus</taxon>
    </lineage>
</organism>
<reference evidence="7" key="1">
    <citation type="submission" date="2021-10" db="EMBL/GenBank/DDBJ databases">
        <title>Collection of gut derived symbiotic bacterial strains cultured from healthy donors.</title>
        <authorList>
            <person name="Lin H."/>
            <person name="Littmann E."/>
            <person name="Kohout C."/>
            <person name="Pamer E.G."/>
        </authorList>
    </citation>
    <scope>NUCLEOTIDE SEQUENCE</scope>
    <source>
        <strain evidence="7">DFI.4.48</strain>
    </source>
</reference>
<accession>A0AAW4VWS4</accession>
<feature type="non-terminal residue" evidence="7">
    <location>
        <position position="72"/>
    </location>
</feature>
<evidence type="ECO:0000256" key="3">
    <source>
        <dbReference type="ARBA" id="ARBA00022692"/>
    </source>
</evidence>
<gene>
    <name evidence="7" type="ORF">LJD69_13960</name>
</gene>
<evidence type="ECO:0000313" key="8">
    <source>
        <dbReference type="Proteomes" id="UP001198439"/>
    </source>
</evidence>
<keyword evidence="4 6" id="KW-1133">Transmembrane helix</keyword>